<protein>
    <submittedName>
        <fullName evidence="1">Uncharacterized protein</fullName>
    </submittedName>
</protein>
<proteinExistence type="predicted"/>
<sequence>MPAHCNFNREAIQINRNMKRAVSSLRAWCQRECPRVIELHHGSSGTCRSRPPPACTLAWHPGLLPSAESGLFWGPGWTWRPAQRRSSLNTPTPSHLRLLGLHCPRRITKSPTRDAEPVVVSVWPGFRWHPVVRWLAVRVGYLEGGEVGICGVFAWLASGWLIRSVTPSGERQSC</sequence>
<organism evidence="1 2">
    <name type="scientific">Parathielavia appendiculata</name>
    <dbReference type="NCBI Taxonomy" id="2587402"/>
    <lineage>
        <taxon>Eukaryota</taxon>
        <taxon>Fungi</taxon>
        <taxon>Dikarya</taxon>
        <taxon>Ascomycota</taxon>
        <taxon>Pezizomycotina</taxon>
        <taxon>Sordariomycetes</taxon>
        <taxon>Sordariomycetidae</taxon>
        <taxon>Sordariales</taxon>
        <taxon>Chaetomiaceae</taxon>
        <taxon>Parathielavia</taxon>
    </lineage>
</organism>
<dbReference type="GeneID" id="87834308"/>
<keyword evidence="2" id="KW-1185">Reference proteome</keyword>
<dbReference type="Proteomes" id="UP001302602">
    <property type="component" value="Unassembled WGS sequence"/>
</dbReference>
<dbReference type="AlphaFoldDB" id="A0AAN6UBG0"/>
<reference evidence="1" key="2">
    <citation type="submission" date="2023-05" db="EMBL/GenBank/DDBJ databases">
        <authorList>
            <consortium name="Lawrence Berkeley National Laboratory"/>
            <person name="Steindorff A."/>
            <person name="Hensen N."/>
            <person name="Bonometti L."/>
            <person name="Westerberg I."/>
            <person name="Brannstrom I.O."/>
            <person name="Guillou S."/>
            <person name="Cros-Aarteil S."/>
            <person name="Calhoun S."/>
            <person name="Haridas S."/>
            <person name="Kuo A."/>
            <person name="Mondo S."/>
            <person name="Pangilinan J."/>
            <person name="Riley R."/>
            <person name="Labutti K."/>
            <person name="Andreopoulos B."/>
            <person name="Lipzen A."/>
            <person name="Chen C."/>
            <person name="Yanf M."/>
            <person name="Daum C."/>
            <person name="Ng V."/>
            <person name="Clum A."/>
            <person name="Ohm R."/>
            <person name="Martin F."/>
            <person name="Silar P."/>
            <person name="Natvig D."/>
            <person name="Lalanne C."/>
            <person name="Gautier V."/>
            <person name="Ament-Velasquez S.L."/>
            <person name="Kruys A."/>
            <person name="Hutchinson M.I."/>
            <person name="Powell A.J."/>
            <person name="Barry K."/>
            <person name="Miller A.N."/>
            <person name="Grigoriev I.V."/>
            <person name="Debuchy R."/>
            <person name="Gladieux P."/>
            <person name="Thoren M.H."/>
            <person name="Johannesson H."/>
        </authorList>
    </citation>
    <scope>NUCLEOTIDE SEQUENCE</scope>
    <source>
        <strain evidence="1">CBS 731.68</strain>
    </source>
</reference>
<reference evidence="1" key="1">
    <citation type="journal article" date="2023" name="Mol. Phylogenet. Evol.">
        <title>Genome-scale phylogeny and comparative genomics of the fungal order Sordariales.</title>
        <authorList>
            <person name="Hensen N."/>
            <person name="Bonometti L."/>
            <person name="Westerberg I."/>
            <person name="Brannstrom I.O."/>
            <person name="Guillou S."/>
            <person name="Cros-Aarteil S."/>
            <person name="Calhoun S."/>
            <person name="Haridas S."/>
            <person name="Kuo A."/>
            <person name="Mondo S."/>
            <person name="Pangilinan J."/>
            <person name="Riley R."/>
            <person name="LaButti K."/>
            <person name="Andreopoulos B."/>
            <person name="Lipzen A."/>
            <person name="Chen C."/>
            <person name="Yan M."/>
            <person name="Daum C."/>
            <person name="Ng V."/>
            <person name="Clum A."/>
            <person name="Steindorff A."/>
            <person name="Ohm R.A."/>
            <person name="Martin F."/>
            <person name="Silar P."/>
            <person name="Natvig D.O."/>
            <person name="Lalanne C."/>
            <person name="Gautier V."/>
            <person name="Ament-Velasquez S.L."/>
            <person name="Kruys A."/>
            <person name="Hutchinson M.I."/>
            <person name="Powell A.J."/>
            <person name="Barry K."/>
            <person name="Miller A.N."/>
            <person name="Grigoriev I.V."/>
            <person name="Debuchy R."/>
            <person name="Gladieux P."/>
            <person name="Hiltunen Thoren M."/>
            <person name="Johannesson H."/>
        </authorList>
    </citation>
    <scope>NUCLEOTIDE SEQUENCE</scope>
    <source>
        <strain evidence="1">CBS 731.68</strain>
    </source>
</reference>
<accession>A0AAN6UBG0</accession>
<gene>
    <name evidence="1" type="ORF">N657DRAFT_74990</name>
</gene>
<name>A0AAN6UBG0_9PEZI</name>
<evidence type="ECO:0000313" key="1">
    <source>
        <dbReference type="EMBL" id="KAK4129446.1"/>
    </source>
</evidence>
<comment type="caution">
    <text evidence="1">The sequence shown here is derived from an EMBL/GenBank/DDBJ whole genome shotgun (WGS) entry which is preliminary data.</text>
</comment>
<evidence type="ECO:0000313" key="2">
    <source>
        <dbReference type="Proteomes" id="UP001302602"/>
    </source>
</evidence>
<dbReference type="EMBL" id="MU853223">
    <property type="protein sequence ID" value="KAK4129446.1"/>
    <property type="molecule type" value="Genomic_DNA"/>
</dbReference>
<dbReference type="RefSeq" id="XP_062653217.1">
    <property type="nucleotide sequence ID" value="XM_062797529.1"/>
</dbReference>